<protein>
    <submittedName>
        <fullName evidence="2">Uncharacterized protein</fullName>
    </submittedName>
</protein>
<feature type="transmembrane region" description="Helical" evidence="1">
    <location>
        <begin position="44"/>
        <end position="62"/>
    </location>
</feature>
<keyword evidence="1" id="KW-0472">Membrane</keyword>
<dbReference type="EMBL" id="WIXJ01000002">
    <property type="protein sequence ID" value="MQY51209.1"/>
    <property type="molecule type" value="Genomic_DNA"/>
</dbReference>
<reference evidence="2 3" key="1">
    <citation type="submission" date="2019-10" db="EMBL/GenBank/DDBJ databases">
        <title>Whole-genome sequence of the purple nonsulfur photosynthetic bacterium Rhodocyclus tenuis.</title>
        <authorList>
            <person name="Kyndt J.A."/>
            <person name="Meyer T.E."/>
        </authorList>
    </citation>
    <scope>NUCLEOTIDE SEQUENCE [LARGE SCALE GENOMIC DNA]</scope>
    <source>
        <strain evidence="2 3">DSM 110</strain>
    </source>
</reference>
<gene>
    <name evidence="2" type="ORF">GHK24_05400</name>
</gene>
<evidence type="ECO:0000256" key="1">
    <source>
        <dbReference type="SAM" id="Phobius"/>
    </source>
</evidence>
<keyword evidence="1" id="KW-0812">Transmembrane</keyword>
<accession>A0A6L5JVE4</accession>
<dbReference type="AlphaFoldDB" id="A0A6L5JVE4"/>
<evidence type="ECO:0000313" key="2">
    <source>
        <dbReference type="EMBL" id="MQY51209.1"/>
    </source>
</evidence>
<organism evidence="2 3">
    <name type="scientific">Rhodocyclus tenuis</name>
    <name type="common">Rhodospirillum tenue</name>
    <dbReference type="NCBI Taxonomy" id="1066"/>
    <lineage>
        <taxon>Bacteria</taxon>
        <taxon>Pseudomonadati</taxon>
        <taxon>Pseudomonadota</taxon>
        <taxon>Betaproteobacteria</taxon>
        <taxon>Rhodocyclales</taxon>
        <taxon>Rhodocyclaceae</taxon>
        <taxon>Rhodocyclus</taxon>
    </lineage>
</organism>
<feature type="transmembrane region" description="Helical" evidence="1">
    <location>
        <begin position="82"/>
        <end position="108"/>
    </location>
</feature>
<proteinExistence type="predicted"/>
<evidence type="ECO:0000313" key="3">
    <source>
        <dbReference type="Proteomes" id="UP000480275"/>
    </source>
</evidence>
<name>A0A6L5JVE4_RHOTE</name>
<keyword evidence="1" id="KW-1133">Transmembrane helix</keyword>
<comment type="caution">
    <text evidence="2">The sequence shown here is derived from an EMBL/GenBank/DDBJ whole genome shotgun (WGS) entry which is preliminary data.</text>
</comment>
<dbReference type="Proteomes" id="UP000480275">
    <property type="component" value="Unassembled WGS sequence"/>
</dbReference>
<sequence length="182" mass="17078">MRASLARLASVRTSSRAVVAELLADDDTDANADGLDGAEGPERLVELALAALAAALAVAAGFDTGTLGETAEAPPGTPLGAVVLPAGGALTAAVAAAVVAAAAALFVASVALVSAARTCAAVCGRPAAAGAAVAAAVPAAVTPADPAVVEGGVVPTFASAFLAAASAAARAKPCGDKVTRVL</sequence>